<dbReference type="SUPFAM" id="SSF47095">
    <property type="entry name" value="HMG-box"/>
    <property type="match status" value="1"/>
</dbReference>
<dbReference type="InterPro" id="IPR036910">
    <property type="entry name" value="HMG_box_dom_sf"/>
</dbReference>
<keyword evidence="4" id="KW-0805">Transcription regulation</keyword>
<keyword evidence="3" id="KW-0678">Repressor</keyword>
<dbReference type="PANTHER" id="PTHR47279">
    <property type="entry name" value="TRANSCRIPTION FACTOR SOX-30"/>
    <property type="match status" value="1"/>
</dbReference>
<keyword evidence="6" id="KW-0010">Activator</keyword>
<proteinExistence type="predicted"/>
<evidence type="ECO:0000313" key="15">
    <source>
        <dbReference type="Ensembl" id="ENSMMDP00005032108.1"/>
    </source>
</evidence>
<evidence type="ECO:0000256" key="3">
    <source>
        <dbReference type="ARBA" id="ARBA00022491"/>
    </source>
</evidence>
<reference evidence="15" key="1">
    <citation type="submission" date="2019-06" db="EMBL/GenBank/DDBJ databases">
        <authorList>
            <consortium name="Wellcome Sanger Institute Data Sharing"/>
        </authorList>
    </citation>
    <scope>NUCLEOTIDE SEQUENCE [LARGE SCALE GENOMIC DNA]</scope>
</reference>
<protein>
    <recommendedName>
        <fullName evidence="11">Transcription factor SOX-30</fullName>
    </recommendedName>
</protein>
<keyword evidence="5 12" id="KW-0238">DNA-binding</keyword>
<dbReference type="GeneTree" id="ENSGT00940000161042"/>
<reference evidence="15" key="3">
    <citation type="submission" date="2025-09" db="UniProtKB">
        <authorList>
            <consortium name="Ensembl"/>
        </authorList>
    </citation>
    <scope>IDENTIFICATION</scope>
</reference>
<dbReference type="GO" id="GO:0001228">
    <property type="term" value="F:DNA-binding transcription activator activity, RNA polymerase II-specific"/>
    <property type="evidence" value="ECO:0007669"/>
    <property type="project" value="UniProtKB-ARBA"/>
</dbReference>
<evidence type="ECO:0000256" key="5">
    <source>
        <dbReference type="ARBA" id="ARBA00023125"/>
    </source>
</evidence>
<evidence type="ECO:0000256" key="6">
    <source>
        <dbReference type="ARBA" id="ARBA00023159"/>
    </source>
</evidence>
<dbReference type="FunFam" id="1.10.30.10:FF:000027">
    <property type="entry name" value="Transcription factor SOX-30"/>
    <property type="match status" value="1"/>
</dbReference>
<comment type="function">
    <text evidence="9">Acts both as a transcriptional activator and a repressor. Binds to the DNA sequence 5'-ACAAT-3' and shows a preference for guanine residues surrounding this core motif. Binds to its own promoter and activates its own transcription. Required to activate the expression of postmeiotic genes involved in spermiogenesis. Binds to the promoter region of CTNNB1 and represses its transcription which leads to inhibition of Wnt signaling. Also inhibits Wnt signaling by binding to the CTNNB1 protein, preventing interaction of CTNNB1 with TCF7L2/TCF4.</text>
</comment>
<feature type="DNA-binding region" description="HMG box" evidence="12">
    <location>
        <begin position="36"/>
        <end position="104"/>
    </location>
</feature>
<evidence type="ECO:0000256" key="13">
    <source>
        <dbReference type="SAM" id="MobiDB-lite"/>
    </source>
</evidence>
<evidence type="ECO:0000256" key="2">
    <source>
        <dbReference type="ARBA" id="ARBA00022490"/>
    </source>
</evidence>
<comment type="subunit">
    <text evidence="10">Interacts with CTNNB1, competitively inhibiting CTNNB1-TCF7L2/TCF4 interaction.</text>
</comment>
<sequence>MLLESLSQTLGLSLTPNVPPLDLVDGLSSVDKNGSIKRPMNAFMLWSRIHRSSVSQANPTANNADISVQLGYEWSLLSEEQKQPYCDMAYKLKDMHRQQFPDWIYKPQKKKSNESLSSSRCKSGQGAEAGPEPHKPPSCTDQSSSLPPSDHKQMEPGLTHIHAFASSISTHMLIHII</sequence>
<evidence type="ECO:0000256" key="1">
    <source>
        <dbReference type="ARBA" id="ARBA00004496"/>
    </source>
</evidence>
<name>A0A667Z0C8_9TELE</name>
<feature type="region of interest" description="Disordered" evidence="13">
    <location>
        <begin position="107"/>
        <end position="155"/>
    </location>
</feature>
<evidence type="ECO:0000313" key="16">
    <source>
        <dbReference type="Proteomes" id="UP000472263"/>
    </source>
</evidence>
<dbReference type="Proteomes" id="UP000472263">
    <property type="component" value="Chromosome 14"/>
</dbReference>
<dbReference type="GO" id="GO:0005634">
    <property type="term" value="C:nucleus"/>
    <property type="evidence" value="ECO:0007669"/>
    <property type="project" value="UniProtKB-UniRule"/>
</dbReference>
<dbReference type="GO" id="GO:0003677">
    <property type="term" value="F:DNA binding"/>
    <property type="evidence" value="ECO:0007669"/>
    <property type="project" value="UniProtKB-UniRule"/>
</dbReference>
<evidence type="ECO:0000259" key="14">
    <source>
        <dbReference type="PROSITE" id="PS50118"/>
    </source>
</evidence>
<keyword evidence="16" id="KW-1185">Reference proteome</keyword>
<evidence type="ECO:0000256" key="4">
    <source>
        <dbReference type="ARBA" id="ARBA00023015"/>
    </source>
</evidence>
<evidence type="ECO:0000256" key="7">
    <source>
        <dbReference type="ARBA" id="ARBA00023163"/>
    </source>
</evidence>
<evidence type="ECO:0000256" key="10">
    <source>
        <dbReference type="ARBA" id="ARBA00063959"/>
    </source>
</evidence>
<feature type="domain" description="HMG box" evidence="14">
    <location>
        <begin position="36"/>
        <end position="104"/>
    </location>
</feature>
<evidence type="ECO:0000256" key="12">
    <source>
        <dbReference type="PROSITE-ProRule" id="PRU00267"/>
    </source>
</evidence>
<reference evidence="15" key="2">
    <citation type="submission" date="2025-08" db="UniProtKB">
        <authorList>
            <consortium name="Ensembl"/>
        </authorList>
    </citation>
    <scope>IDENTIFICATION</scope>
</reference>
<accession>A0A667Z0C8</accession>
<keyword evidence="2" id="KW-0963">Cytoplasm</keyword>
<keyword evidence="7" id="KW-0804">Transcription</keyword>
<dbReference type="Gene3D" id="1.10.30.10">
    <property type="entry name" value="High mobility group box domain"/>
    <property type="match status" value="1"/>
</dbReference>
<dbReference type="InterPro" id="IPR009071">
    <property type="entry name" value="HMG_box_dom"/>
</dbReference>
<dbReference type="PANTHER" id="PTHR47279:SF1">
    <property type="entry name" value="TRANSCRIPTION FACTOR SOX-30"/>
    <property type="match status" value="1"/>
</dbReference>
<dbReference type="Pfam" id="PF00505">
    <property type="entry name" value="HMG_box"/>
    <property type="match status" value="1"/>
</dbReference>
<dbReference type="AlphaFoldDB" id="A0A667Z0C8"/>
<organism evidence="15 16">
    <name type="scientific">Myripristis murdjan</name>
    <name type="common">pinecone soldierfish</name>
    <dbReference type="NCBI Taxonomy" id="586833"/>
    <lineage>
        <taxon>Eukaryota</taxon>
        <taxon>Metazoa</taxon>
        <taxon>Chordata</taxon>
        <taxon>Craniata</taxon>
        <taxon>Vertebrata</taxon>
        <taxon>Euteleostomi</taxon>
        <taxon>Actinopterygii</taxon>
        <taxon>Neopterygii</taxon>
        <taxon>Teleostei</taxon>
        <taxon>Neoteleostei</taxon>
        <taxon>Acanthomorphata</taxon>
        <taxon>Holocentriformes</taxon>
        <taxon>Holocentridae</taxon>
        <taxon>Myripristis</taxon>
    </lineage>
</organism>
<dbReference type="SMART" id="SM00398">
    <property type="entry name" value="HMG"/>
    <property type="match status" value="1"/>
</dbReference>
<dbReference type="CDD" id="cd22033">
    <property type="entry name" value="HMG-box_SoxH_SOX30"/>
    <property type="match status" value="1"/>
</dbReference>
<evidence type="ECO:0000256" key="9">
    <source>
        <dbReference type="ARBA" id="ARBA00054217"/>
    </source>
</evidence>
<keyword evidence="8 12" id="KW-0539">Nucleus</keyword>
<dbReference type="InterPro" id="IPR052856">
    <property type="entry name" value="SOX30_TF"/>
</dbReference>
<dbReference type="PROSITE" id="PS50118">
    <property type="entry name" value="HMG_BOX_2"/>
    <property type="match status" value="1"/>
</dbReference>
<dbReference type="GO" id="GO:0005737">
    <property type="term" value="C:cytoplasm"/>
    <property type="evidence" value="ECO:0007669"/>
    <property type="project" value="UniProtKB-SubCell"/>
</dbReference>
<comment type="subcellular location">
    <subcellularLocation>
        <location evidence="1">Cytoplasm</location>
    </subcellularLocation>
</comment>
<evidence type="ECO:0000256" key="11">
    <source>
        <dbReference type="ARBA" id="ARBA00070331"/>
    </source>
</evidence>
<evidence type="ECO:0000256" key="8">
    <source>
        <dbReference type="ARBA" id="ARBA00023242"/>
    </source>
</evidence>
<dbReference type="Ensembl" id="ENSMMDT00005032829.1">
    <property type="protein sequence ID" value="ENSMMDP00005032108.1"/>
    <property type="gene ID" value="ENSMMDG00005015150.1"/>
</dbReference>
<dbReference type="InParanoid" id="A0A667Z0C8"/>